<name>L8GX29_ACACF</name>
<dbReference type="KEGG" id="acan:ACA1_057320"/>
<dbReference type="Proteomes" id="UP000011083">
    <property type="component" value="Unassembled WGS sequence"/>
</dbReference>
<dbReference type="VEuPathDB" id="AmoebaDB:ACA1_057320"/>
<feature type="domain" description="Pseudouridine synthase RsuA/RluA-like" evidence="4">
    <location>
        <begin position="100"/>
        <end position="341"/>
    </location>
</feature>
<keyword evidence="6" id="KW-1185">Reference proteome</keyword>
<sequence length="465" mass="51524">MKMAASQMVKLPPAHFVPMRLDKFLSQFTSMSRKDIENIYYADRSRIQIRTHPVMEETAAPAVNPSPSLHALVYLEEDHVLVDGQEIDWQRELERLKTRVVALNKPGGAISALKSDYGKKTLNACLQGMPEGFGCIGRLDKDTTGLLMFTNDGDLGHVITKKGNRISKIYELTIAEADLTLDDPRIQQMLQGVDLYKGEEPARAAHITIHHPQTTDSSLSSTTTTTATTATATATPAADCSGQEEGPHKRKGLSESSAAGDDGDREAKRRREEKKEKEKEEDDVGVQGGEGRGEEEKEEANEDKKEKVSKKRRKLLARGTTTKLSLEIREGRNRVIRRMCARVRLPLLHLHRVRIGNIDLDDVGLTGRLGEWRFVDEEKIEELWQMVGGRDEAVTRQQVVALASRLRRARDEAAATAAGATAQASADADSSSADASAGLERLEAWFARHRLLTFVDGQQQPTTEP</sequence>
<comment type="similarity">
    <text evidence="1">Belongs to the pseudouridine synthase RsuA family.</text>
</comment>
<dbReference type="InterPro" id="IPR006145">
    <property type="entry name" value="PsdUridine_synth_RsuA/RluA"/>
</dbReference>
<dbReference type="PANTHER" id="PTHR47683">
    <property type="entry name" value="PSEUDOURIDINE SYNTHASE FAMILY PROTEIN-RELATED"/>
    <property type="match status" value="1"/>
</dbReference>
<dbReference type="SUPFAM" id="SSF55120">
    <property type="entry name" value="Pseudouridine synthase"/>
    <property type="match status" value="1"/>
</dbReference>
<dbReference type="GeneID" id="14918175"/>
<dbReference type="PROSITE" id="PS01149">
    <property type="entry name" value="PSI_RSU"/>
    <property type="match status" value="1"/>
</dbReference>
<dbReference type="AlphaFoldDB" id="L8GX29"/>
<dbReference type="GO" id="GO:0009982">
    <property type="term" value="F:pseudouridine synthase activity"/>
    <property type="evidence" value="ECO:0007669"/>
    <property type="project" value="InterPro"/>
</dbReference>
<evidence type="ECO:0000256" key="3">
    <source>
        <dbReference type="SAM" id="MobiDB-lite"/>
    </source>
</evidence>
<evidence type="ECO:0000259" key="4">
    <source>
        <dbReference type="Pfam" id="PF00849"/>
    </source>
</evidence>
<evidence type="ECO:0000256" key="1">
    <source>
        <dbReference type="ARBA" id="ARBA00008348"/>
    </source>
</evidence>
<dbReference type="Gene3D" id="3.30.2350.10">
    <property type="entry name" value="Pseudouridine synthase"/>
    <property type="match status" value="1"/>
</dbReference>
<feature type="compositionally biased region" description="Basic and acidic residues" evidence="3">
    <location>
        <begin position="265"/>
        <end position="278"/>
    </location>
</feature>
<dbReference type="RefSeq" id="XP_004339111.1">
    <property type="nucleotide sequence ID" value="XM_004339063.1"/>
</dbReference>
<dbReference type="GO" id="GO:0006364">
    <property type="term" value="P:rRNA processing"/>
    <property type="evidence" value="ECO:0007669"/>
    <property type="project" value="UniProtKB-ARBA"/>
</dbReference>
<dbReference type="Gene3D" id="3.30.70.580">
    <property type="entry name" value="Pseudouridine synthase I, catalytic domain, N-terminal subdomain"/>
    <property type="match status" value="1"/>
</dbReference>
<dbReference type="InterPro" id="IPR020103">
    <property type="entry name" value="PsdUridine_synth_cat_dom_sf"/>
</dbReference>
<evidence type="ECO:0000256" key="2">
    <source>
        <dbReference type="ARBA" id="ARBA00023235"/>
    </source>
</evidence>
<dbReference type="EMBL" id="KB007974">
    <property type="protein sequence ID" value="ELR17098.1"/>
    <property type="molecule type" value="Genomic_DNA"/>
</dbReference>
<evidence type="ECO:0000313" key="5">
    <source>
        <dbReference type="EMBL" id="ELR17098.1"/>
    </source>
</evidence>
<proteinExistence type="inferred from homology"/>
<dbReference type="InterPro" id="IPR018496">
    <property type="entry name" value="PsdUridine_synth_RsuA/RluB_CS"/>
</dbReference>
<dbReference type="PANTHER" id="PTHR47683:SF2">
    <property type="entry name" value="RNA-BINDING S4 DOMAIN-CONTAINING PROTEIN"/>
    <property type="match status" value="1"/>
</dbReference>
<feature type="compositionally biased region" description="Low complexity" evidence="3">
    <location>
        <begin position="214"/>
        <end position="238"/>
    </location>
</feature>
<keyword evidence="2" id="KW-0413">Isomerase</keyword>
<reference evidence="5 6" key="1">
    <citation type="journal article" date="2013" name="Genome Biol.">
        <title>Genome of Acanthamoeba castellanii highlights extensive lateral gene transfer and early evolution of tyrosine kinase signaling.</title>
        <authorList>
            <person name="Clarke M."/>
            <person name="Lohan A.J."/>
            <person name="Liu B."/>
            <person name="Lagkouvardos I."/>
            <person name="Roy S."/>
            <person name="Zafar N."/>
            <person name="Bertelli C."/>
            <person name="Schilde C."/>
            <person name="Kianianmomeni A."/>
            <person name="Burglin T.R."/>
            <person name="Frech C."/>
            <person name="Turcotte B."/>
            <person name="Kopec K.O."/>
            <person name="Synnott J.M."/>
            <person name="Choo C."/>
            <person name="Paponov I."/>
            <person name="Finkler A."/>
            <person name="Soon Heng Tan C."/>
            <person name="Hutchins A.P."/>
            <person name="Weinmeier T."/>
            <person name="Rattei T."/>
            <person name="Chu J.S."/>
            <person name="Gimenez G."/>
            <person name="Irimia M."/>
            <person name="Rigden D.J."/>
            <person name="Fitzpatrick D.A."/>
            <person name="Lorenzo-Morales J."/>
            <person name="Bateman A."/>
            <person name="Chiu C.H."/>
            <person name="Tang P."/>
            <person name="Hegemann P."/>
            <person name="Fromm H."/>
            <person name="Raoult D."/>
            <person name="Greub G."/>
            <person name="Miranda-Saavedra D."/>
            <person name="Chen N."/>
            <person name="Nash P."/>
            <person name="Ginger M.L."/>
            <person name="Horn M."/>
            <person name="Schaap P."/>
            <person name="Caler L."/>
            <person name="Loftus B."/>
        </authorList>
    </citation>
    <scope>NUCLEOTIDE SEQUENCE [LARGE SCALE GENOMIC DNA]</scope>
    <source>
        <strain evidence="5 6">Neff</strain>
    </source>
</reference>
<dbReference type="OrthoDB" id="10055830at2759"/>
<dbReference type="InterPro" id="IPR042092">
    <property type="entry name" value="PsdUridine_s_RsuA/RluB/E/F_cat"/>
</dbReference>
<dbReference type="InterPro" id="IPR050343">
    <property type="entry name" value="RsuA_PseudoU_synthase"/>
</dbReference>
<dbReference type="GO" id="GO:0003723">
    <property type="term" value="F:RNA binding"/>
    <property type="evidence" value="ECO:0007669"/>
    <property type="project" value="InterPro"/>
</dbReference>
<organism evidence="5 6">
    <name type="scientific">Acanthamoeba castellanii (strain ATCC 30010 / Neff)</name>
    <dbReference type="NCBI Taxonomy" id="1257118"/>
    <lineage>
        <taxon>Eukaryota</taxon>
        <taxon>Amoebozoa</taxon>
        <taxon>Discosea</taxon>
        <taxon>Longamoebia</taxon>
        <taxon>Centramoebida</taxon>
        <taxon>Acanthamoebidae</taxon>
        <taxon>Acanthamoeba</taxon>
    </lineage>
</organism>
<accession>L8GX29</accession>
<evidence type="ECO:0000313" key="6">
    <source>
        <dbReference type="Proteomes" id="UP000011083"/>
    </source>
</evidence>
<dbReference type="Gene3D" id="3.30.70.1560">
    <property type="entry name" value="Alpha-L RNA-binding motif"/>
    <property type="match status" value="1"/>
</dbReference>
<protein>
    <submittedName>
        <fullName evidence="5">RNA pseudouridine synthase, putative</fullName>
    </submittedName>
</protein>
<feature type="region of interest" description="Disordered" evidence="3">
    <location>
        <begin position="208"/>
        <end position="314"/>
    </location>
</feature>
<dbReference type="GO" id="GO:0001522">
    <property type="term" value="P:pseudouridine synthesis"/>
    <property type="evidence" value="ECO:0007669"/>
    <property type="project" value="InterPro"/>
</dbReference>
<dbReference type="Pfam" id="PF00849">
    <property type="entry name" value="PseudoU_synth_2"/>
    <property type="match status" value="1"/>
</dbReference>
<dbReference type="InterPro" id="IPR020094">
    <property type="entry name" value="TruA/RsuA/RluB/E/F_N"/>
</dbReference>
<gene>
    <name evidence="5" type="ORF">ACA1_057320</name>
</gene>